<dbReference type="PROSITE" id="PS50011">
    <property type="entry name" value="PROTEIN_KINASE_DOM"/>
    <property type="match status" value="1"/>
</dbReference>
<evidence type="ECO:0000313" key="4">
    <source>
        <dbReference type="EMBL" id="KJD33318.1"/>
    </source>
</evidence>
<evidence type="ECO:0000256" key="2">
    <source>
        <dbReference type="PIRNR" id="PIRNR006221"/>
    </source>
</evidence>
<keyword evidence="5" id="KW-1185">Reference proteome</keyword>
<dbReference type="InterPro" id="IPR000719">
    <property type="entry name" value="Prot_kinase_dom"/>
</dbReference>
<dbReference type="EMBL" id="JTDV01000003">
    <property type="protein sequence ID" value="KJD33318.1"/>
    <property type="molecule type" value="Genomic_DNA"/>
</dbReference>
<organism evidence="4 5">
    <name type="scientific">Neotamlana nanhaiensis</name>
    <dbReference type="NCBI Taxonomy" id="1382798"/>
    <lineage>
        <taxon>Bacteria</taxon>
        <taxon>Pseudomonadati</taxon>
        <taxon>Bacteroidota</taxon>
        <taxon>Flavobacteriia</taxon>
        <taxon>Flavobacteriales</taxon>
        <taxon>Flavobacteriaceae</taxon>
        <taxon>Neotamlana</taxon>
    </lineage>
</organism>
<comment type="similarity">
    <text evidence="1 2">Belongs to the fructosamine kinase family.</text>
</comment>
<sequence length="285" mass="32618">MQKAFLDHIASVLNETIINYSSVSGGDISEAFKIETSNNSYFLKVNTLEAKGIFEVEKHGLETIKHSNTIATPKVIYVGNFEENAYLILEFIETKQPNDTDFNRLGEQLAKLHSTTANTFGLETNNFIGSLPQQNHFHDNWTDFYINERLLPQLHMAKAQGLLQAYEIPSTNVFETVLTPWFENIKPALLHGDLWSGNFLISKDGTPFLIDPAVYYGHNEVDIALSKLFGGFNTTFYSAYQKHLPFDAFTNARIEIYQLYYLLVHLNLFGRSYYTSVKHILTKYF</sequence>
<keyword evidence="2" id="KW-0808">Transferase</keyword>
<dbReference type="STRING" id="1382798.PK35_05520"/>
<dbReference type="SUPFAM" id="SSF56112">
    <property type="entry name" value="Protein kinase-like (PK-like)"/>
    <property type="match status" value="1"/>
</dbReference>
<dbReference type="PIRSF" id="PIRSF006221">
    <property type="entry name" value="Ketosamine-3-kinase"/>
    <property type="match status" value="1"/>
</dbReference>
<protein>
    <submittedName>
        <fullName evidence="4">Fructosamine kinase</fullName>
    </submittedName>
</protein>
<dbReference type="InterPro" id="IPR016477">
    <property type="entry name" value="Fructo-/Ketosamine-3-kinase"/>
</dbReference>
<dbReference type="Gene3D" id="3.30.200.20">
    <property type="entry name" value="Phosphorylase Kinase, domain 1"/>
    <property type="match status" value="1"/>
</dbReference>
<dbReference type="AlphaFoldDB" id="A0A0D7W3P6"/>
<comment type="caution">
    <text evidence="4">The sequence shown here is derived from an EMBL/GenBank/DDBJ whole genome shotgun (WGS) entry which is preliminary data.</text>
</comment>
<dbReference type="GO" id="GO:0005524">
    <property type="term" value="F:ATP binding"/>
    <property type="evidence" value="ECO:0007669"/>
    <property type="project" value="InterPro"/>
</dbReference>
<dbReference type="GO" id="GO:0004672">
    <property type="term" value="F:protein kinase activity"/>
    <property type="evidence" value="ECO:0007669"/>
    <property type="project" value="InterPro"/>
</dbReference>
<reference evidence="4 5" key="1">
    <citation type="journal article" date="2015" name="Antonie Van Leeuwenhoek">
        <title>Tamlana nanhaiensis sp. nov., isolated from surface seawater collected from the South China Sea.</title>
        <authorList>
            <person name="Liu X."/>
            <person name="Lai Q."/>
            <person name="Du Y."/>
            <person name="Li G."/>
            <person name="Sun F."/>
            <person name="Shao Z."/>
        </authorList>
    </citation>
    <scope>NUCLEOTIDE SEQUENCE [LARGE SCALE GENOMIC DNA]</scope>
    <source>
        <strain evidence="4 5">FHC16</strain>
    </source>
</reference>
<keyword evidence="2 4" id="KW-0418">Kinase</keyword>
<evidence type="ECO:0000256" key="1">
    <source>
        <dbReference type="ARBA" id="ARBA00009460"/>
    </source>
</evidence>
<dbReference type="Gene3D" id="3.90.1200.10">
    <property type="match status" value="1"/>
</dbReference>
<accession>A0A0D7W3P6</accession>
<dbReference type="PANTHER" id="PTHR12149">
    <property type="entry name" value="FRUCTOSAMINE 3 KINASE-RELATED PROTEIN"/>
    <property type="match status" value="1"/>
</dbReference>
<feature type="domain" description="Protein kinase" evidence="3">
    <location>
        <begin position="17"/>
        <end position="285"/>
    </location>
</feature>
<dbReference type="Proteomes" id="UP000032361">
    <property type="component" value="Unassembled WGS sequence"/>
</dbReference>
<dbReference type="InterPro" id="IPR011009">
    <property type="entry name" value="Kinase-like_dom_sf"/>
</dbReference>
<dbReference type="PANTHER" id="PTHR12149:SF8">
    <property type="entry name" value="PROTEIN-RIBULOSAMINE 3-KINASE"/>
    <property type="match status" value="1"/>
</dbReference>
<dbReference type="Pfam" id="PF03881">
    <property type="entry name" value="Fructosamin_kin"/>
    <property type="match status" value="1"/>
</dbReference>
<evidence type="ECO:0000259" key="3">
    <source>
        <dbReference type="PROSITE" id="PS50011"/>
    </source>
</evidence>
<evidence type="ECO:0000313" key="5">
    <source>
        <dbReference type="Proteomes" id="UP000032361"/>
    </source>
</evidence>
<gene>
    <name evidence="4" type="ORF">PK35_05520</name>
</gene>
<dbReference type="RefSeq" id="WP_044625710.1">
    <property type="nucleotide sequence ID" value="NZ_JTDV01000003.1"/>
</dbReference>
<name>A0A0D7W3P6_9FLAO</name>
<dbReference type="OrthoDB" id="5291879at2"/>
<dbReference type="PATRIC" id="fig|1382798.3.peg.2421"/>
<proteinExistence type="inferred from homology"/>